<organism evidence="3">
    <name type="scientific">Arundo donax</name>
    <name type="common">Giant reed</name>
    <name type="synonym">Donax arundinaceus</name>
    <dbReference type="NCBI Taxonomy" id="35708"/>
    <lineage>
        <taxon>Eukaryota</taxon>
        <taxon>Viridiplantae</taxon>
        <taxon>Streptophyta</taxon>
        <taxon>Embryophyta</taxon>
        <taxon>Tracheophyta</taxon>
        <taxon>Spermatophyta</taxon>
        <taxon>Magnoliopsida</taxon>
        <taxon>Liliopsida</taxon>
        <taxon>Poales</taxon>
        <taxon>Poaceae</taxon>
        <taxon>PACMAD clade</taxon>
        <taxon>Arundinoideae</taxon>
        <taxon>Arundineae</taxon>
        <taxon>Arundo</taxon>
    </lineage>
</organism>
<dbReference type="Gene3D" id="1.25.40.10">
    <property type="entry name" value="Tetratricopeptide repeat domain"/>
    <property type="match status" value="1"/>
</dbReference>
<reference evidence="3" key="1">
    <citation type="submission" date="2014-09" db="EMBL/GenBank/DDBJ databases">
        <authorList>
            <person name="Magalhaes I.L.F."/>
            <person name="Oliveira U."/>
            <person name="Santos F.R."/>
            <person name="Vidigal T.H.D.A."/>
            <person name="Brescovit A.D."/>
            <person name="Santos A.J."/>
        </authorList>
    </citation>
    <scope>NUCLEOTIDE SEQUENCE</scope>
    <source>
        <tissue evidence="3">Shoot tissue taken approximately 20 cm above the soil surface</tissue>
    </source>
</reference>
<dbReference type="Pfam" id="PF12854">
    <property type="entry name" value="PPR_1"/>
    <property type="match status" value="1"/>
</dbReference>
<name>A0A0A9EFV7_ARUDO</name>
<dbReference type="EMBL" id="GBRH01206621">
    <property type="protein sequence ID" value="JAD91274.1"/>
    <property type="molecule type" value="Transcribed_RNA"/>
</dbReference>
<dbReference type="InterPro" id="IPR002885">
    <property type="entry name" value="PPR_rpt"/>
</dbReference>
<keyword evidence="1" id="KW-0677">Repeat</keyword>
<dbReference type="AlphaFoldDB" id="A0A0A9EFV7"/>
<dbReference type="InterPro" id="IPR011990">
    <property type="entry name" value="TPR-like_helical_dom_sf"/>
</dbReference>
<sequence>MVDAFCPPNAITYSALIDGLCKAGEI</sequence>
<protein>
    <submittedName>
        <fullName evidence="3">Uncharacterized protein</fullName>
    </submittedName>
</protein>
<keyword evidence="2" id="KW-0809">Transit peptide</keyword>
<accession>A0A0A9EFV7</accession>
<proteinExistence type="predicted"/>
<dbReference type="NCBIfam" id="TIGR00756">
    <property type="entry name" value="PPR"/>
    <property type="match status" value="1"/>
</dbReference>
<evidence type="ECO:0000313" key="3">
    <source>
        <dbReference type="EMBL" id="JAD96745.1"/>
    </source>
</evidence>
<reference evidence="3" key="2">
    <citation type="journal article" date="2015" name="Data Brief">
        <title>Shoot transcriptome of the giant reed, Arundo donax.</title>
        <authorList>
            <person name="Barrero R.A."/>
            <person name="Guerrero F.D."/>
            <person name="Moolhuijzen P."/>
            <person name="Goolsby J.A."/>
            <person name="Tidwell J."/>
            <person name="Bellgard S.E."/>
            <person name="Bellgard M.I."/>
        </authorList>
    </citation>
    <scope>NUCLEOTIDE SEQUENCE</scope>
    <source>
        <tissue evidence="3">Shoot tissue taken approximately 20 cm above the soil surface</tissue>
    </source>
</reference>
<dbReference type="EMBL" id="GBRH01201150">
    <property type="protein sequence ID" value="JAD96745.1"/>
    <property type="molecule type" value="Transcribed_RNA"/>
</dbReference>
<evidence type="ECO:0000256" key="1">
    <source>
        <dbReference type="ARBA" id="ARBA00022737"/>
    </source>
</evidence>
<evidence type="ECO:0000256" key="2">
    <source>
        <dbReference type="ARBA" id="ARBA00022946"/>
    </source>
</evidence>